<feature type="domain" description="DEAD-box helicase OB fold" evidence="2">
    <location>
        <begin position="2"/>
        <end position="39"/>
    </location>
</feature>
<organism evidence="3 4">
    <name type="scientific">Digitaria exilis</name>
    <dbReference type="NCBI Taxonomy" id="1010633"/>
    <lineage>
        <taxon>Eukaryota</taxon>
        <taxon>Viridiplantae</taxon>
        <taxon>Streptophyta</taxon>
        <taxon>Embryophyta</taxon>
        <taxon>Tracheophyta</taxon>
        <taxon>Spermatophyta</taxon>
        <taxon>Magnoliopsida</taxon>
        <taxon>Liliopsida</taxon>
        <taxon>Poales</taxon>
        <taxon>Poaceae</taxon>
        <taxon>PACMAD clade</taxon>
        <taxon>Panicoideae</taxon>
        <taxon>Panicodae</taxon>
        <taxon>Paniceae</taxon>
        <taxon>Anthephorinae</taxon>
        <taxon>Digitaria</taxon>
    </lineage>
</organism>
<reference evidence="3" key="1">
    <citation type="submission" date="2020-07" db="EMBL/GenBank/DDBJ databases">
        <title>Genome sequence and genetic diversity analysis of an under-domesticated orphan crop, white fonio (Digitaria exilis).</title>
        <authorList>
            <person name="Bennetzen J.L."/>
            <person name="Chen S."/>
            <person name="Ma X."/>
            <person name="Wang X."/>
            <person name="Yssel A.E.J."/>
            <person name="Chaluvadi S.R."/>
            <person name="Johnson M."/>
            <person name="Gangashetty P."/>
            <person name="Hamidou F."/>
            <person name="Sanogo M.D."/>
            <person name="Zwaenepoel A."/>
            <person name="Wallace J."/>
            <person name="Van De Peer Y."/>
            <person name="Van Deynze A."/>
        </authorList>
    </citation>
    <scope>NUCLEOTIDE SEQUENCE</scope>
    <source>
        <tissue evidence="3">Leaves</tissue>
    </source>
</reference>
<dbReference type="Pfam" id="PF07717">
    <property type="entry name" value="OB_NTP_bind"/>
    <property type="match status" value="1"/>
</dbReference>
<name>A0A835KLQ3_9POAL</name>
<keyword evidence="4" id="KW-1185">Reference proteome</keyword>
<dbReference type="OrthoDB" id="1922149at2759"/>
<proteinExistence type="predicted"/>
<accession>A0A835KLQ3</accession>
<gene>
    <name evidence="3" type="ORF">HU200_016233</name>
</gene>
<evidence type="ECO:0000259" key="2">
    <source>
        <dbReference type="Pfam" id="PF07717"/>
    </source>
</evidence>
<sequence>MDHKPQWVIFDEFVLTTRNFIRTVTDVCGEWLIDIAPHYYDLNNFPSCKAKRLLAWLYRKLERERACHLSLM</sequence>
<dbReference type="Proteomes" id="UP000636709">
    <property type="component" value="Unassembled WGS sequence"/>
</dbReference>
<keyword evidence="1" id="KW-0547">Nucleotide-binding</keyword>
<keyword evidence="1" id="KW-0378">Hydrolase</keyword>
<comment type="caution">
    <text evidence="3">The sequence shown here is derived from an EMBL/GenBank/DDBJ whole genome shotgun (WGS) entry which is preliminary data.</text>
</comment>
<keyword evidence="1" id="KW-0067">ATP-binding</keyword>
<dbReference type="Gramene" id="Dexi2B01G0003100.1">
    <property type="protein sequence ID" value="Dexi2B01G0003100.1:cds"/>
    <property type="gene ID" value="Dexi2B01G0003100"/>
</dbReference>
<keyword evidence="1" id="KW-0347">Helicase</keyword>
<evidence type="ECO:0000256" key="1">
    <source>
        <dbReference type="ARBA" id="ARBA00022806"/>
    </source>
</evidence>
<evidence type="ECO:0000313" key="3">
    <source>
        <dbReference type="EMBL" id="KAF8732254.1"/>
    </source>
</evidence>
<dbReference type="Gramene" id="Dexi2A01G0003280.1">
    <property type="protein sequence ID" value="Dexi2A01G0003280.1:cds"/>
    <property type="gene ID" value="Dexi2A01G0003280"/>
</dbReference>
<dbReference type="InterPro" id="IPR011709">
    <property type="entry name" value="DEAD-box_helicase_OB_fold"/>
</dbReference>
<dbReference type="AlphaFoldDB" id="A0A835KLQ3"/>
<dbReference type="GO" id="GO:0004386">
    <property type="term" value="F:helicase activity"/>
    <property type="evidence" value="ECO:0007669"/>
    <property type="project" value="UniProtKB-KW"/>
</dbReference>
<protein>
    <recommendedName>
        <fullName evidence="2">DEAD-box helicase OB fold domain-containing protein</fullName>
    </recommendedName>
</protein>
<evidence type="ECO:0000313" key="4">
    <source>
        <dbReference type="Proteomes" id="UP000636709"/>
    </source>
</evidence>
<dbReference type="EMBL" id="JACEFO010001605">
    <property type="protein sequence ID" value="KAF8732254.1"/>
    <property type="molecule type" value="Genomic_DNA"/>
</dbReference>